<dbReference type="PANTHER" id="PTHR34824">
    <property type="entry name" value="HEAT-INDUCIBLE TRANSCRIPTION REPRESSOR HRCA"/>
    <property type="match status" value="1"/>
</dbReference>
<evidence type="ECO:0000256" key="2">
    <source>
        <dbReference type="ARBA" id="ARBA00023015"/>
    </source>
</evidence>
<gene>
    <name evidence="5 7" type="primary">hrcA</name>
    <name evidence="7" type="ORF">OW763_07815</name>
</gene>
<dbReference type="SUPFAM" id="SSF46785">
    <property type="entry name" value="Winged helix' DNA-binding domain"/>
    <property type="match status" value="1"/>
</dbReference>
<comment type="similarity">
    <text evidence="5">Belongs to the HrcA family.</text>
</comment>
<feature type="domain" description="Heat-inducible transcription repressor HrcA C-terminal" evidence="6">
    <location>
        <begin position="108"/>
        <end position="332"/>
    </location>
</feature>
<dbReference type="PANTHER" id="PTHR34824:SF1">
    <property type="entry name" value="HEAT-INDUCIBLE TRANSCRIPTION REPRESSOR HRCA"/>
    <property type="match status" value="1"/>
</dbReference>
<dbReference type="InterPro" id="IPR036388">
    <property type="entry name" value="WH-like_DNA-bd_sf"/>
</dbReference>
<dbReference type="PIRSF" id="PIRSF005485">
    <property type="entry name" value="HrcA"/>
    <property type="match status" value="1"/>
</dbReference>
<protein>
    <recommendedName>
        <fullName evidence="5">Heat-inducible transcription repressor HrcA</fullName>
    </recommendedName>
</protein>
<dbReference type="Proteomes" id="UP001078443">
    <property type="component" value="Unassembled WGS sequence"/>
</dbReference>
<dbReference type="Gene3D" id="1.10.10.10">
    <property type="entry name" value="Winged helix-like DNA-binding domain superfamily/Winged helix DNA-binding domain"/>
    <property type="match status" value="1"/>
</dbReference>
<evidence type="ECO:0000256" key="3">
    <source>
        <dbReference type="ARBA" id="ARBA00023016"/>
    </source>
</evidence>
<dbReference type="InterPro" id="IPR002571">
    <property type="entry name" value="HrcA"/>
</dbReference>
<dbReference type="Gene3D" id="3.30.450.40">
    <property type="match status" value="1"/>
</dbReference>
<dbReference type="HAMAP" id="MF_00081">
    <property type="entry name" value="HrcA"/>
    <property type="match status" value="1"/>
</dbReference>
<dbReference type="NCBIfam" id="TIGR00331">
    <property type="entry name" value="hrcA"/>
    <property type="match status" value="1"/>
</dbReference>
<keyword evidence="2 5" id="KW-0805">Transcription regulation</keyword>
<dbReference type="EMBL" id="JAPQER010000002">
    <property type="protein sequence ID" value="MCY6484260.1"/>
    <property type="molecule type" value="Genomic_DNA"/>
</dbReference>
<dbReference type="Gene3D" id="3.30.390.60">
    <property type="entry name" value="Heat-inducible transcription repressor hrca homolog, domain 3"/>
    <property type="match status" value="1"/>
</dbReference>
<dbReference type="InterPro" id="IPR029016">
    <property type="entry name" value="GAF-like_dom_sf"/>
</dbReference>
<keyword evidence="3 5" id="KW-0346">Stress response</keyword>
<reference evidence="7" key="1">
    <citation type="submission" date="2022-12" db="EMBL/GenBank/DDBJ databases">
        <authorList>
            <person name="Wang J."/>
        </authorList>
    </citation>
    <scope>NUCLEOTIDE SEQUENCE</scope>
    <source>
        <strain evidence="7">HY-45-18</strain>
    </source>
</reference>
<dbReference type="InterPro" id="IPR023120">
    <property type="entry name" value="WHTH_transcript_rep_HrcA_IDD"/>
</dbReference>
<evidence type="ECO:0000256" key="4">
    <source>
        <dbReference type="ARBA" id="ARBA00023163"/>
    </source>
</evidence>
<evidence type="ECO:0000313" key="7">
    <source>
        <dbReference type="EMBL" id="MCY6484260.1"/>
    </source>
</evidence>
<accession>A0ABT4CZ58</accession>
<evidence type="ECO:0000259" key="6">
    <source>
        <dbReference type="Pfam" id="PF01628"/>
    </source>
</evidence>
<dbReference type="InterPro" id="IPR021153">
    <property type="entry name" value="HrcA_C"/>
</dbReference>
<comment type="function">
    <text evidence="5">Negative regulator of class I heat shock genes (grpE-dnaK-dnaJ and groELS operons). Prevents heat-shock induction of these operons.</text>
</comment>
<dbReference type="RefSeq" id="WP_268040531.1">
    <property type="nucleotide sequence ID" value="NZ_JAPQER010000002.1"/>
</dbReference>
<comment type="caution">
    <text evidence="7">The sequence shown here is derived from an EMBL/GenBank/DDBJ whole genome shotgun (WGS) entry which is preliminary data.</text>
</comment>
<proteinExistence type="inferred from homology"/>
<evidence type="ECO:0000313" key="8">
    <source>
        <dbReference type="Proteomes" id="UP001078443"/>
    </source>
</evidence>
<name>A0ABT4CZ58_9CLOT</name>
<dbReference type="Pfam" id="PF01628">
    <property type="entry name" value="HrcA"/>
    <property type="match status" value="1"/>
</dbReference>
<evidence type="ECO:0000256" key="5">
    <source>
        <dbReference type="HAMAP-Rule" id="MF_00081"/>
    </source>
</evidence>
<dbReference type="SUPFAM" id="SSF55781">
    <property type="entry name" value="GAF domain-like"/>
    <property type="match status" value="1"/>
</dbReference>
<keyword evidence="4 5" id="KW-0804">Transcription</keyword>
<evidence type="ECO:0000256" key="1">
    <source>
        <dbReference type="ARBA" id="ARBA00022491"/>
    </source>
</evidence>
<organism evidence="7 8">
    <name type="scientific">Clostridium aestuarii</name>
    <dbReference type="NCBI Taxonomy" id="338193"/>
    <lineage>
        <taxon>Bacteria</taxon>
        <taxon>Bacillati</taxon>
        <taxon>Bacillota</taxon>
        <taxon>Clostridia</taxon>
        <taxon>Eubacteriales</taxon>
        <taxon>Clostridiaceae</taxon>
        <taxon>Clostridium</taxon>
    </lineage>
</organism>
<keyword evidence="8" id="KW-1185">Reference proteome</keyword>
<sequence length="356" mass="40444">MDFNLNERKLKILEAIIRDYICTGEPIGSRTIAKKYDLGISSATVRNEMSDLEDMGYIEQLHTSSGRRPSDKGYRLYVDRLLEIPKLSLEQELKIKDELINEALYEVDKIVKKSILLLSELTKLTCVVKMPSARNSRIKLIQLMNIDNNNILVTVITQNGLITNNIIRVSKPIDNDIIEKISKVLNSKLNNLTIQDINLKVINDIKNYLNKYEAIFDAIITVLYETLSKDGNSEIYCEGTANIFNYVEYNDIEKAKQFLSLIDNKQIMCKLFDDAICGEHENNNVHISIGKENFITDAQDCSVVSTIYSLGNKPLGSIGVIGPTRIPYSRVISVLTQFAETLNENINKIYFGDDER</sequence>
<keyword evidence="1 5" id="KW-0678">Repressor</keyword>
<dbReference type="InterPro" id="IPR036390">
    <property type="entry name" value="WH_DNA-bd_sf"/>
</dbReference>